<evidence type="ECO:0000259" key="2">
    <source>
        <dbReference type="Pfam" id="PF05347"/>
    </source>
</evidence>
<dbReference type="InterPro" id="IPR051522">
    <property type="entry name" value="ISC_assembly_LYR"/>
</dbReference>
<dbReference type="InParanoid" id="A0A316YHJ9"/>
<dbReference type="Pfam" id="PF05347">
    <property type="entry name" value="Complex1_LYR"/>
    <property type="match status" value="1"/>
</dbReference>
<evidence type="ECO:0000256" key="1">
    <source>
        <dbReference type="SAM" id="MobiDB-lite"/>
    </source>
</evidence>
<feature type="compositionally biased region" description="Gly residues" evidence="1">
    <location>
        <begin position="155"/>
        <end position="168"/>
    </location>
</feature>
<name>A0A316YHJ9_9BASI</name>
<dbReference type="Proteomes" id="UP000245768">
    <property type="component" value="Unassembled WGS sequence"/>
</dbReference>
<gene>
    <name evidence="3" type="ORF">FA10DRAFT_268805</name>
</gene>
<dbReference type="GO" id="GO:1990221">
    <property type="term" value="C:L-cysteine desulfurase complex"/>
    <property type="evidence" value="ECO:0007669"/>
    <property type="project" value="TreeGrafter"/>
</dbReference>
<dbReference type="AlphaFoldDB" id="A0A316YHJ9"/>
<feature type="region of interest" description="Disordered" evidence="1">
    <location>
        <begin position="66"/>
        <end position="108"/>
    </location>
</feature>
<organism evidence="3 4">
    <name type="scientific">Acaromyces ingoldii</name>
    <dbReference type="NCBI Taxonomy" id="215250"/>
    <lineage>
        <taxon>Eukaryota</taxon>
        <taxon>Fungi</taxon>
        <taxon>Dikarya</taxon>
        <taxon>Basidiomycota</taxon>
        <taxon>Ustilaginomycotina</taxon>
        <taxon>Exobasidiomycetes</taxon>
        <taxon>Exobasidiales</taxon>
        <taxon>Cryptobasidiaceae</taxon>
        <taxon>Acaromyces</taxon>
    </lineage>
</organism>
<dbReference type="PANTHER" id="PTHR13166:SF7">
    <property type="entry name" value="LYR MOTIF-CONTAINING PROTEIN 4"/>
    <property type="match status" value="1"/>
</dbReference>
<proteinExistence type="predicted"/>
<feature type="compositionally biased region" description="Low complexity" evidence="1">
    <location>
        <begin position="75"/>
        <end position="102"/>
    </location>
</feature>
<feature type="domain" description="Complex 1 LYR protein" evidence="2">
    <location>
        <begin position="8"/>
        <end position="43"/>
    </location>
</feature>
<dbReference type="RefSeq" id="XP_025375840.1">
    <property type="nucleotide sequence ID" value="XM_025522482.1"/>
</dbReference>
<sequence>MSTPTRAQILNLYRNYLATAQSFSSYNFRTYFLRRSRDLFRSNLLPASEVGYSSPFSKASGRTALASPHTLSSPAPSALINESSSSLSSSSSSAAAETAALESDARPADREEKLRQFYQAAKKDLEVLRRAALTNRMYEGERLVVEKPVLIVGGGGAGAEASVGGAGQPGLTDQGKGGAPPSGSSPPQSS</sequence>
<protein>
    <recommendedName>
        <fullName evidence="2">Complex 1 LYR protein domain-containing protein</fullName>
    </recommendedName>
</protein>
<dbReference type="GO" id="GO:0016226">
    <property type="term" value="P:iron-sulfur cluster assembly"/>
    <property type="evidence" value="ECO:0007669"/>
    <property type="project" value="TreeGrafter"/>
</dbReference>
<dbReference type="PANTHER" id="PTHR13166">
    <property type="entry name" value="PROTEIN C6ORF149"/>
    <property type="match status" value="1"/>
</dbReference>
<evidence type="ECO:0000313" key="3">
    <source>
        <dbReference type="EMBL" id="PWN88642.1"/>
    </source>
</evidence>
<reference evidence="3" key="1">
    <citation type="journal article" date="2018" name="Mol. Biol. Evol.">
        <title>Broad Genomic Sampling Reveals a Smut Pathogenic Ancestry of the Fungal Clade Ustilaginomycotina.</title>
        <authorList>
            <person name="Kijpornyongpan T."/>
            <person name="Mondo S.J."/>
            <person name="Barry K."/>
            <person name="Sandor L."/>
            <person name="Lee J."/>
            <person name="Lipzen A."/>
            <person name="Pangilinan J."/>
            <person name="LaButti K."/>
            <person name="Hainaut M."/>
            <person name="Henrissat B."/>
            <person name="Grigoriev I.V."/>
            <person name="Spatafora J.W."/>
            <person name="Aime M.C."/>
        </authorList>
    </citation>
    <scope>NUCLEOTIDE SEQUENCE [LARGE SCALE GENOMIC DNA]</scope>
    <source>
        <strain evidence="3">MCA 4198</strain>
    </source>
</reference>
<dbReference type="OrthoDB" id="275715at2759"/>
<dbReference type="GO" id="GO:0005739">
    <property type="term" value="C:mitochondrion"/>
    <property type="evidence" value="ECO:0007669"/>
    <property type="project" value="TreeGrafter"/>
</dbReference>
<evidence type="ECO:0000313" key="4">
    <source>
        <dbReference type="Proteomes" id="UP000245768"/>
    </source>
</evidence>
<dbReference type="EMBL" id="KZ819638">
    <property type="protein sequence ID" value="PWN88642.1"/>
    <property type="molecule type" value="Genomic_DNA"/>
</dbReference>
<accession>A0A316YHJ9</accession>
<dbReference type="GeneID" id="37044398"/>
<feature type="compositionally biased region" description="Low complexity" evidence="1">
    <location>
        <begin position="181"/>
        <end position="190"/>
    </location>
</feature>
<feature type="region of interest" description="Disordered" evidence="1">
    <location>
        <begin position="155"/>
        <end position="190"/>
    </location>
</feature>
<dbReference type="InterPro" id="IPR008011">
    <property type="entry name" value="Complex1_LYR_dom"/>
</dbReference>
<keyword evidence="4" id="KW-1185">Reference proteome</keyword>
<dbReference type="STRING" id="215250.A0A316YHJ9"/>